<dbReference type="PANTHER" id="PTHR37422:SF23">
    <property type="entry name" value="TEICHURONIC ACID BIOSYNTHESIS PROTEIN TUAE"/>
    <property type="match status" value="1"/>
</dbReference>
<dbReference type="PANTHER" id="PTHR37422">
    <property type="entry name" value="TEICHURONIC ACID BIOSYNTHESIS PROTEIN TUAE"/>
    <property type="match status" value="1"/>
</dbReference>
<evidence type="ECO:0000256" key="2">
    <source>
        <dbReference type="ARBA" id="ARBA00022692"/>
    </source>
</evidence>
<dbReference type="InterPro" id="IPR051533">
    <property type="entry name" value="WaaL-like"/>
</dbReference>
<keyword evidence="8" id="KW-1185">Reference proteome</keyword>
<feature type="transmembrane region" description="Helical" evidence="5">
    <location>
        <begin position="399"/>
        <end position="424"/>
    </location>
</feature>
<dbReference type="InterPro" id="IPR007016">
    <property type="entry name" value="O-antigen_ligase-rel_domated"/>
</dbReference>
<evidence type="ECO:0000259" key="6">
    <source>
        <dbReference type="Pfam" id="PF04932"/>
    </source>
</evidence>
<evidence type="ECO:0000256" key="4">
    <source>
        <dbReference type="ARBA" id="ARBA00023136"/>
    </source>
</evidence>
<name>A0A433HT64_9BACI</name>
<feature type="transmembrane region" description="Helical" evidence="5">
    <location>
        <begin position="459"/>
        <end position="476"/>
    </location>
</feature>
<feature type="transmembrane region" description="Helical" evidence="5">
    <location>
        <begin position="232"/>
        <end position="249"/>
    </location>
</feature>
<dbReference type="Pfam" id="PF04932">
    <property type="entry name" value="Wzy_C"/>
    <property type="match status" value="1"/>
</dbReference>
<keyword evidence="3 5" id="KW-1133">Transmembrane helix</keyword>
<feature type="transmembrane region" description="Helical" evidence="5">
    <location>
        <begin position="180"/>
        <end position="201"/>
    </location>
</feature>
<comment type="caution">
    <text evidence="7">The sequence shown here is derived from an EMBL/GenBank/DDBJ whole genome shotgun (WGS) entry which is preliminary data.</text>
</comment>
<evidence type="ECO:0000313" key="7">
    <source>
        <dbReference type="EMBL" id="RUQ31434.1"/>
    </source>
</evidence>
<protein>
    <submittedName>
        <fullName evidence="7">O-antigen ligase domain-containing protein</fullName>
    </submittedName>
</protein>
<feature type="transmembrane region" description="Helical" evidence="5">
    <location>
        <begin position="34"/>
        <end position="54"/>
    </location>
</feature>
<evidence type="ECO:0000256" key="3">
    <source>
        <dbReference type="ARBA" id="ARBA00022989"/>
    </source>
</evidence>
<dbReference type="Proteomes" id="UP000267430">
    <property type="component" value="Unassembled WGS sequence"/>
</dbReference>
<sequence>MGNVLPMKFIQQMFVALILSIALGWGVVYHFDAVIVSISLLAAGILLLLVPFAFKQLIKRYSLGKPIIYLFVFSSFLGPGIISFRVGPISLFPYRILLPVAMLAALYYWLFKKEEHSIINRQPVKPVLLFLLGWLCFGFISLLWAESLIDGIKELVFLGLGIFLILLFTTFFNHRKDYTIVLYIWLTALLFIIVLGFWNHFTKQALPVSRMYDAPLYIRGRPTAVFKNENDLASFLALSVFLLLPFLHYSKRWMLKLIAVFMLLSSLYLINLTLSRANLLAVIIGALFWFLFFTTKKEKQYTLYAVAVVGIVGMVLFADRFLILFNDVFQTILSLFQPSQNPSDSNDIRVNLIKNALLFLSNTFGFGIGAGNIEHFINSHAKYSTMGTLNLHNWWIEILVQYGFIAFAGYVITYIWMIVTLLKLFFKSTNNQDRSLSEALCTTIVVFSLASISPSSIMTLNYSWVLWAFAIGYINFRYKNDLKQKPEGAI</sequence>
<gene>
    <name evidence="7" type="ORF">ELQ35_03540</name>
</gene>
<evidence type="ECO:0000313" key="8">
    <source>
        <dbReference type="Proteomes" id="UP000267430"/>
    </source>
</evidence>
<feature type="transmembrane region" description="Helical" evidence="5">
    <location>
        <begin position="277"/>
        <end position="294"/>
    </location>
</feature>
<dbReference type="AlphaFoldDB" id="A0A433HT64"/>
<keyword evidence="4 5" id="KW-0472">Membrane</keyword>
<feature type="transmembrane region" description="Helical" evidence="5">
    <location>
        <begin position="254"/>
        <end position="271"/>
    </location>
</feature>
<dbReference type="GO" id="GO:0016874">
    <property type="term" value="F:ligase activity"/>
    <property type="evidence" value="ECO:0007669"/>
    <property type="project" value="UniProtKB-KW"/>
</dbReference>
<evidence type="ECO:0000256" key="1">
    <source>
        <dbReference type="ARBA" id="ARBA00004141"/>
    </source>
</evidence>
<keyword evidence="2 5" id="KW-0812">Transmembrane</keyword>
<feature type="transmembrane region" description="Helical" evidence="5">
    <location>
        <begin position="155"/>
        <end position="173"/>
    </location>
</feature>
<evidence type="ECO:0000256" key="5">
    <source>
        <dbReference type="SAM" id="Phobius"/>
    </source>
</evidence>
<dbReference type="EMBL" id="RYZZ01000005">
    <property type="protein sequence ID" value="RUQ31434.1"/>
    <property type="molecule type" value="Genomic_DNA"/>
</dbReference>
<dbReference type="OrthoDB" id="9255580at2"/>
<comment type="subcellular location">
    <subcellularLocation>
        <location evidence="1">Membrane</location>
        <topology evidence="1">Multi-pass membrane protein</topology>
    </subcellularLocation>
</comment>
<feature type="transmembrane region" description="Helical" evidence="5">
    <location>
        <begin position="123"/>
        <end position="143"/>
    </location>
</feature>
<feature type="transmembrane region" description="Helical" evidence="5">
    <location>
        <begin position="9"/>
        <end position="28"/>
    </location>
</feature>
<organism evidence="7 8">
    <name type="scientific">Peribacillus cavernae</name>
    <dbReference type="NCBI Taxonomy" id="1674310"/>
    <lineage>
        <taxon>Bacteria</taxon>
        <taxon>Bacillati</taxon>
        <taxon>Bacillota</taxon>
        <taxon>Bacilli</taxon>
        <taxon>Bacillales</taxon>
        <taxon>Bacillaceae</taxon>
        <taxon>Peribacillus</taxon>
    </lineage>
</organism>
<proteinExistence type="predicted"/>
<keyword evidence="7" id="KW-0436">Ligase</keyword>
<accession>A0A433HT64</accession>
<feature type="domain" description="O-antigen ligase-related" evidence="6">
    <location>
        <begin position="262"/>
        <end position="411"/>
    </location>
</feature>
<dbReference type="GO" id="GO:0016020">
    <property type="term" value="C:membrane"/>
    <property type="evidence" value="ECO:0007669"/>
    <property type="project" value="UniProtKB-SubCell"/>
</dbReference>
<reference evidence="7 8" key="1">
    <citation type="submission" date="2018-12" db="EMBL/GenBank/DDBJ databases">
        <title>Bacillus chawlae sp. nov., Bacillus glennii sp. nov., and Bacillus saganii sp. nov. Isolated from the Vehicle Assembly Building at Kennedy Space Center where the Viking Spacecraft were Assembled.</title>
        <authorList>
            <person name="Seuylemezian A."/>
            <person name="Vaishampayan P."/>
        </authorList>
    </citation>
    <scope>NUCLEOTIDE SEQUENCE [LARGE SCALE GENOMIC DNA]</scope>
    <source>
        <strain evidence="7 8">L5</strain>
    </source>
</reference>
<feature type="transmembrane region" description="Helical" evidence="5">
    <location>
        <begin position="92"/>
        <end position="111"/>
    </location>
</feature>
<feature type="transmembrane region" description="Helical" evidence="5">
    <location>
        <begin position="66"/>
        <end position="86"/>
    </location>
</feature>
<feature type="transmembrane region" description="Helical" evidence="5">
    <location>
        <begin position="301"/>
        <end position="325"/>
    </location>
</feature>
<dbReference type="RefSeq" id="WP_126863457.1">
    <property type="nucleotide sequence ID" value="NZ_JAUSTX010000004.1"/>
</dbReference>